<dbReference type="EMBL" id="MUZR01000015">
    <property type="protein sequence ID" value="OOC10478.1"/>
    <property type="molecule type" value="Genomic_DNA"/>
</dbReference>
<gene>
    <name evidence="1" type="ORF">B1A74_05550</name>
</gene>
<sequence>METLDLRVGDSFHLGDDIEVVVVQAGCDGQTRLVANAPGHRVQWVDNELLIDRHIRVRFDENHPGRVLVEAAAPVTVVRGDAR</sequence>
<dbReference type="RefSeq" id="WP_077244022.1">
    <property type="nucleotide sequence ID" value="NZ_MUZR01000015.1"/>
</dbReference>
<dbReference type="STRING" id="252474.B1A74_05550"/>
<comment type="caution">
    <text evidence="1">The sequence shown here is derived from an EMBL/GenBank/DDBJ whole genome shotgun (WGS) entry which is preliminary data.</text>
</comment>
<keyword evidence="2" id="KW-1185">Reference proteome</keyword>
<evidence type="ECO:0000313" key="1">
    <source>
        <dbReference type="EMBL" id="OOC10478.1"/>
    </source>
</evidence>
<protein>
    <submittedName>
        <fullName evidence="1">Uncharacterized protein</fullName>
    </submittedName>
</protein>
<dbReference type="AlphaFoldDB" id="A0A1V2ZZE4"/>
<organism evidence="1 2">
    <name type="scientific">Thioalkalivibrio halophilus</name>
    <dbReference type="NCBI Taxonomy" id="252474"/>
    <lineage>
        <taxon>Bacteria</taxon>
        <taxon>Pseudomonadati</taxon>
        <taxon>Pseudomonadota</taxon>
        <taxon>Gammaproteobacteria</taxon>
        <taxon>Chromatiales</taxon>
        <taxon>Ectothiorhodospiraceae</taxon>
        <taxon>Thioalkalivibrio</taxon>
    </lineage>
</organism>
<reference evidence="1 2" key="1">
    <citation type="submission" date="2017-02" db="EMBL/GenBank/DDBJ databases">
        <title>Genomic diversity within the haloalkaliphilic genus Thioalkalivibrio.</title>
        <authorList>
            <person name="Ahn A.-C."/>
            <person name="Meier-Kolthoff J."/>
            <person name="Overmars L."/>
            <person name="Richter M."/>
            <person name="Woyke T."/>
            <person name="Sorokin D.Y."/>
            <person name="Muyzer G."/>
        </authorList>
    </citation>
    <scope>NUCLEOTIDE SEQUENCE [LARGE SCALE GENOMIC DNA]</scope>
    <source>
        <strain evidence="1 2">HL17</strain>
    </source>
</reference>
<dbReference type="Proteomes" id="UP000189177">
    <property type="component" value="Unassembled WGS sequence"/>
</dbReference>
<name>A0A1V2ZZE4_9GAMM</name>
<accession>A0A1V2ZZE4</accession>
<dbReference type="OrthoDB" id="5785013at2"/>
<evidence type="ECO:0000313" key="2">
    <source>
        <dbReference type="Proteomes" id="UP000189177"/>
    </source>
</evidence>
<proteinExistence type="predicted"/>